<proteinExistence type="predicted"/>
<feature type="domain" description="Glycosyltransferase 2-like" evidence="2">
    <location>
        <begin position="62"/>
        <end position="166"/>
    </location>
</feature>
<dbReference type="RefSeq" id="WP_208312387.1">
    <property type="nucleotide sequence ID" value="NZ_JAELYA010000001.1"/>
</dbReference>
<dbReference type="PANTHER" id="PTHR43685:SF2">
    <property type="entry name" value="GLYCOSYLTRANSFERASE 2-LIKE DOMAIN-CONTAINING PROTEIN"/>
    <property type="match status" value="1"/>
</dbReference>
<accession>A0ABS3TLP9</accession>
<comment type="caution">
    <text evidence="3">The sequence shown here is derived from an EMBL/GenBank/DDBJ whole genome shotgun (WGS) entry which is preliminary data.</text>
</comment>
<keyword evidence="1" id="KW-0472">Membrane</keyword>
<dbReference type="EMBL" id="JAELYA010000001">
    <property type="protein sequence ID" value="MBO3274582.1"/>
    <property type="molecule type" value="Genomic_DNA"/>
</dbReference>
<evidence type="ECO:0000313" key="3">
    <source>
        <dbReference type="EMBL" id="MBO3274582.1"/>
    </source>
</evidence>
<protein>
    <submittedName>
        <fullName evidence="3">Glycosyltransferase family 2 protein</fullName>
    </submittedName>
</protein>
<evidence type="ECO:0000256" key="1">
    <source>
        <dbReference type="ARBA" id="ARBA00022519"/>
    </source>
</evidence>
<dbReference type="CDD" id="cd00761">
    <property type="entry name" value="Glyco_tranf_GTA_type"/>
    <property type="match status" value="1"/>
</dbReference>
<dbReference type="SUPFAM" id="SSF53448">
    <property type="entry name" value="Nucleotide-diphospho-sugar transferases"/>
    <property type="match status" value="1"/>
</dbReference>
<dbReference type="PANTHER" id="PTHR43685">
    <property type="entry name" value="GLYCOSYLTRANSFERASE"/>
    <property type="match status" value="1"/>
</dbReference>
<reference evidence="3 4" key="1">
    <citation type="submission" date="2020-12" db="EMBL/GenBank/DDBJ databases">
        <title>Pseudomonas schmalbachii sp. nov. isolated from millipede gut.</title>
        <authorList>
            <person name="Shelomi M."/>
        </authorList>
    </citation>
    <scope>NUCLEOTIDE SEQUENCE [LARGE SCALE GENOMIC DNA]</scope>
    <source>
        <strain evidence="3 4">Milli4</strain>
    </source>
</reference>
<organism evidence="3 4">
    <name type="scientific">Pseudomonas schmalbachii</name>
    <dbReference type="NCBI Taxonomy" id="2816993"/>
    <lineage>
        <taxon>Bacteria</taxon>
        <taxon>Pseudomonadati</taxon>
        <taxon>Pseudomonadota</taxon>
        <taxon>Gammaproteobacteria</taxon>
        <taxon>Pseudomonadales</taxon>
        <taxon>Pseudomonadaceae</taxon>
        <taxon>Pseudomonas</taxon>
    </lineage>
</organism>
<keyword evidence="1" id="KW-1003">Cell membrane</keyword>
<dbReference type="InterPro" id="IPR050834">
    <property type="entry name" value="Glycosyltransf_2"/>
</dbReference>
<name>A0ABS3TLP9_9PSED</name>
<gene>
    <name evidence="3" type="ORF">JFY56_05065</name>
</gene>
<dbReference type="Proteomes" id="UP000669060">
    <property type="component" value="Unassembled WGS sequence"/>
</dbReference>
<evidence type="ECO:0000313" key="4">
    <source>
        <dbReference type="Proteomes" id="UP000669060"/>
    </source>
</evidence>
<dbReference type="InterPro" id="IPR001173">
    <property type="entry name" value="Glyco_trans_2-like"/>
</dbReference>
<dbReference type="Pfam" id="PF00535">
    <property type="entry name" value="Glycos_transf_2"/>
    <property type="match status" value="1"/>
</dbReference>
<dbReference type="InterPro" id="IPR029044">
    <property type="entry name" value="Nucleotide-diphossugar_trans"/>
</dbReference>
<evidence type="ECO:0000259" key="2">
    <source>
        <dbReference type="Pfam" id="PF00535"/>
    </source>
</evidence>
<dbReference type="Gene3D" id="3.90.550.10">
    <property type="entry name" value="Spore Coat Polysaccharide Biosynthesis Protein SpsA, Chain A"/>
    <property type="match status" value="1"/>
</dbReference>
<keyword evidence="4" id="KW-1185">Reference proteome</keyword>
<keyword evidence="1" id="KW-0997">Cell inner membrane</keyword>
<sequence length="408" mass="46925">MIDWREGIARFGIFARPVLRLCFGELGRALQHKCLGTSLPVGALVREPCHARPWEFSRPLLSVVIPCFNDGQYLLEALRSLQHQTFQDFEVFLVDDGSEHPGTLRLLALIERLTRVELIRQSNKGPGAARNAGVARARGRYICCLDSDDRLAPDYLEKCVVLLEADAGTRLAYSWLQLFGEESRLFRARDLDFGLLRYVNHLGCSAVFHRDDWCAARGYSEARECLYEDWDFWIRLACLGVHGRVIEEPLFHYRRHGRTRLHGANQSAWKSRGVLRRAHRRFFADDAWRQNLMACRTLRPTVDPMLNLSRPEQYRQWPGGIVLVHLREGEDAARCWQFASCAGDASLQLIVEHDGPLPRWLVQRAEVIYRLPAFLDRSQWREFVDNFHRTRNIICSLPESGEGTDAAA</sequence>